<keyword evidence="5 9" id="KW-0812">Transmembrane</keyword>
<dbReference type="NCBIfam" id="TIGR00835">
    <property type="entry name" value="agcS"/>
    <property type="match status" value="1"/>
</dbReference>
<proteinExistence type="inferred from homology"/>
<dbReference type="KEGG" id="hli:HLI_13930"/>
<keyword evidence="3 9" id="KW-0813">Transport</keyword>
<organism evidence="10 11">
    <name type="scientific">Halobacillus litoralis</name>
    <dbReference type="NCBI Taxonomy" id="45668"/>
    <lineage>
        <taxon>Bacteria</taxon>
        <taxon>Bacillati</taxon>
        <taxon>Bacillota</taxon>
        <taxon>Bacilli</taxon>
        <taxon>Bacillales</taxon>
        <taxon>Bacillaceae</taxon>
        <taxon>Halobacillus</taxon>
    </lineage>
</organism>
<sequence>MKCMQEVLGFLNDWMWGTILVVTLLGLGLWFSIKLNFVQFRYIPEMIRVLFDKRSISAEGKKGTSPFQAFAISTASRVGTGNLAGVAAAITVGGPGAVFWMWIVAILGGASSFIESTLAQVYKVPDKDQYRGGPAYYIEKGLKNRTLGIIFAITITFTYGLVFSSVQSNTIRLAFENSFNVDKWLMGGLLTLAVALIIFGGLKRIAQVTQFIIPIMAIFYIILAGYVLLANLGQVPTMFGQIFAGAFGFREIAGGTFGGMILIGIKRGLFSNEAGMGSAPNAAATSEVTHPVKQGLIQTLGVFTDTLLICSATAVIILFAGDYAGTDLDGIQLTQEAFESQLGAWAAIFIAIAILLFAFSSIIGNYYYGETNIEFIKTSKVNIFIYRIAVLAMVMFGAVAEFGLVWSLADLTMGIMALINLYAILRLSSVAYAALKDYRRQRKEGKDPVFYQDHLPGVDGMEYWRRDQSSEKEN</sequence>
<dbReference type="GO" id="GO:0005283">
    <property type="term" value="F:amino acid:sodium symporter activity"/>
    <property type="evidence" value="ECO:0007669"/>
    <property type="project" value="InterPro"/>
</dbReference>
<keyword evidence="8 9" id="KW-0472">Membrane</keyword>
<keyword evidence="7 9" id="KW-1133">Transmembrane helix</keyword>
<feature type="transmembrane region" description="Helical" evidence="9">
    <location>
        <begin position="146"/>
        <end position="164"/>
    </location>
</feature>
<evidence type="ECO:0000256" key="2">
    <source>
        <dbReference type="ARBA" id="ARBA00009261"/>
    </source>
</evidence>
<feature type="transmembrane region" description="Helical" evidence="9">
    <location>
        <begin position="184"/>
        <end position="202"/>
    </location>
</feature>
<name>A0A410MET3_9BACI</name>
<evidence type="ECO:0000256" key="3">
    <source>
        <dbReference type="ARBA" id="ARBA00022448"/>
    </source>
</evidence>
<reference evidence="10 11" key="1">
    <citation type="submission" date="2018-01" db="EMBL/GenBank/DDBJ databases">
        <title>The whole genome sequencing and assembly of Halobacillus litoralis ERB031 strain.</title>
        <authorList>
            <person name="Lee S.-J."/>
            <person name="Park M.-K."/>
            <person name="Kim J.-Y."/>
            <person name="Lee Y.-J."/>
            <person name="Yi H."/>
            <person name="Bahn Y.-S."/>
            <person name="Kim J.F."/>
            <person name="Lee D.-W."/>
        </authorList>
    </citation>
    <scope>NUCLEOTIDE SEQUENCE [LARGE SCALE GENOMIC DNA]</scope>
    <source>
        <strain evidence="10 11">ERB 031</strain>
    </source>
</reference>
<evidence type="ECO:0000256" key="9">
    <source>
        <dbReference type="RuleBase" id="RU363064"/>
    </source>
</evidence>
<evidence type="ECO:0000256" key="7">
    <source>
        <dbReference type="ARBA" id="ARBA00022989"/>
    </source>
</evidence>
<dbReference type="GO" id="GO:0005886">
    <property type="term" value="C:plasma membrane"/>
    <property type="evidence" value="ECO:0007669"/>
    <property type="project" value="UniProtKB-SubCell"/>
</dbReference>
<dbReference type="FunFam" id="1.20.1740.10:FF:000004">
    <property type="entry name" value="Sodium:alanine symporter family protein"/>
    <property type="match status" value="1"/>
</dbReference>
<dbReference type="EMBL" id="CP026118">
    <property type="protein sequence ID" value="QAS53210.1"/>
    <property type="molecule type" value="Genomic_DNA"/>
</dbReference>
<evidence type="ECO:0000256" key="1">
    <source>
        <dbReference type="ARBA" id="ARBA00004651"/>
    </source>
</evidence>
<protein>
    <submittedName>
        <fullName evidence="10">Sodium:alanine symporter family protein</fullName>
    </submittedName>
</protein>
<evidence type="ECO:0000256" key="8">
    <source>
        <dbReference type="ARBA" id="ARBA00023136"/>
    </source>
</evidence>
<dbReference type="AlphaFoldDB" id="A0A410MET3"/>
<gene>
    <name evidence="10" type="ORF">HLI_13930</name>
</gene>
<dbReference type="OrthoDB" id="9804874at2"/>
<evidence type="ECO:0000256" key="4">
    <source>
        <dbReference type="ARBA" id="ARBA00022475"/>
    </source>
</evidence>
<evidence type="ECO:0000256" key="6">
    <source>
        <dbReference type="ARBA" id="ARBA00022847"/>
    </source>
</evidence>
<dbReference type="Proteomes" id="UP000287756">
    <property type="component" value="Chromosome"/>
</dbReference>
<dbReference type="PANTHER" id="PTHR30330:SF1">
    <property type="entry name" value="AMINO-ACID CARRIER PROTEIN ALST"/>
    <property type="match status" value="1"/>
</dbReference>
<evidence type="ECO:0000313" key="11">
    <source>
        <dbReference type="Proteomes" id="UP000287756"/>
    </source>
</evidence>
<feature type="transmembrane region" description="Helical" evidence="9">
    <location>
        <begin position="302"/>
        <end position="324"/>
    </location>
</feature>
<dbReference type="PROSITE" id="PS00873">
    <property type="entry name" value="NA_ALANINE_SYMP"/>
    <property type="match status" value="1"/>
</dbReference>
<feature type="transmembrane region" description="Helical" evidence="9">
    <location>
        <begin position="388"/>
        <end position="409"/>
    </location>
</feature>
<dbReference type="PRINTS" id="PR00175">
    <property type="entry name" value="NAALASMPORT"/>
</dbReference>
<keyword evidence="6 9" id="KW-0769">Symport</keyword>
<comment type="subcellular location">
    <subcellularLocation>
        <location evidence="1 9">Cell membrane</location>
        <topology evidence="1 9">Multi-pass membrane protein</topology>
    </subcellularLocation>
</comment>
<accession>A0A410MET3</accession>
<feature type="transmembrane region" description="Helical" evidence="9">
    <location>
        <begin position="211"/>
        <end position="230"/>
    </location>
</feature>
<feature type="transmembrane region" description="Helical" evidence="9">
    <location>
        <begin position="415"/>
        <end position="435"/>
    </location>
</feature>
<feature type="transmembrane region" description="Helical" evidence="9">
    <location>
        <begin position="344"/>
        <end position="368"/>
    </location>
</feature>
<evidence type="ECO:0000313" key="10">
    <source>
        <dbReference type="EMBL" id="QAS53210.1"/>
    </source>
</evidence>
<dbReference type="InterPro" id="IPR001463">
    <property type="entry name" value="Na/Ala_symport"/>
</dbReference>
<dbReference type="PANTHER" id="PTHR30330">
    <property type="entry name" value="AGSS FAMILY TRANSPORTER, SODIUM-ALANINE"/>
    <property type="match status" value="1"/>
</dbReference>
<dbReference type="Pfam" id="PF01235">
    <property type="entry name" value="Na_Ala_symp"/>
    <property type="match status" value="1"/>
</dbReference>
<evidence type="ECO:0000256" key="5">
    <source>
        <dbReference type="ARBA" id="ARBA00022692"/>
    </source>
</evidence>
<feature type="transmembrane region" description="Helical" evidence="9">
    <location>
        <begin position="14"/>
        <end position="33"/>
    </location>
</feature>
<keyword evidence="4 9" id="KW-1003">Cell membrane</keyword>
<comment type="similarity">
    <text evidence="2 9">Belongs to the alanine or glycine:cation symporter (AGCS) (TC 2.A.25) family.</text>
</comment>
<dbReference type="Gene3D" id="1.20.1740.10">
    <property type="entry name" value="Amino acid/polyamine transporter I"/>
    <property type="match status" value="1"/>
</dbReference>